<name>A0A8T0DKG0_9TREM</name>
<dbReference type="OrthoDB" id="206339at2759"/>
<dbReference type="EMBL" id="JTDF01002853">
    <property type="protein sequence ID" value="KAF8568365.1"/>
    <property type="molecule type" value="Genomic_DNA"/>
</dbReference>
<keyword evidence="3" id="KW-1185">Reference proteome</keyword>
<evidence type="ECO:0000256" key="1">
    <source>
        <dbReference type="SAM" id="Coils"/>
    </source>
</evidence>
<feature type="coiled-coil region" evidence="1">
    <location>
        <begin position="60"/>
        <end position="156"/>
    </location>
</feature>
<accession>A0A8T0DKG0</accession>
<reference evidence="2 3" key="1">
    <citation type="submission" date="2019-07" db="EMBL/GenBank/DDBJ databases">
        <title>Annotation for the trematode Paragonimus westermani.</title>
        <authorList>
            <person name="Choi Y.-J."/>
        </authorList>
    </citation>
    <scope>NUCLEOTIDE SEQUENCE [LARGE SCALE GENOMIC DNA]</scope>
    <source>
        <strain evidence="2">180907_Pwestermani</strain>
    </source>
</reference>
<gene>
    <name evidence="2" type="ORF">P879_03783</name>
</gene>
<dbReference type="Proteomes" id="UP000699462">
    <property type="component" value="Unassembled WGS sequence"/>
</dbReference>
<organism evidence="2 3">
    <name type="scientific">Paragonimus westermani</name>
    <dbReference type="NCBI Taxonomy" id="34504"/>
    <lineage>
        <taxon>Eukaryota</taxon>
        <taxon>Metazoa</taxon>
        <taxon>Spiralia</taxon>
        <taxon>Lophotrochozoa</taxon>
        <taxon>Platyhelminthes</taxon>
        <taxon>Trematoda</taxon>
        <taxon>Digenea</taxon>
        <taxon>Plagiorchiida</taxon>
        <taxon>Troglotremata</taxon>
        <taxon>Troglotrematidae</taxon>
        <taxon>Paragonimus</taxon>
    </lineage>
</organism>
<evidence type="ECO:0000313" key="3">
    <source>
        <dbReference type="Proteomes" id="UP000699462"/>
    </source>
</evidence>
<proteinExistence type="predicted"/>
<keyword evidence="1" id="KW-0175">Coiled coil</keyword>
<protein>
    <submittedName>
        <fullName evidence="2">Uncharacterized protein</fullName>
    </submittedName>
</protein>
<feature type="non-terminal residue" evidence="2">
    <location>
        <position position="1"/>
    </location>
</feature>
<evidence type="ECO:0000313" key="2">
    <source>
        <dbReference type="EMBL" id="KAF8568365.1"/>
    </source>
</evidence>
<sequence length="181" mass="22215">DRLEGIDREYELRRILEVDTTTRAFESRLNKYRQAIAEDAQLELKSQMDAFQRTQMVQVRMEIEEEFRQKLSERQQQLEERFQMRLEALTERENHLRQKEISLSQAEENEAFRLRQKLQTESEFLQAQSVLLKQEREQLKRERSRLSEEHRIHEQTIETREKQLVLKQDALEHRIHQEVKR</sequence>
<dbReference type="AlphaFoldDB" id="A0A8T0DKG0"/>
<comment type="caution">
    <text evidence="2">The sequence shown here is derived from an EMBL/GenBank/DDBJ whole genome shotgun (WGS) entry which is preliminary data.</text>
</comment>